<reference evidence="3" key="1">
    <citation type="submission" date="2014-02" db="EMBL/GenBank/DDBJ databases">
        <title>Expanding our view of genomic diversity in Candidatus Accumulibacter clades.</title>
        <authorList>
            <person name="Skennerton C.T."/>
            <person name="Barr J.J."/>
            <person name="Slater F.R."/>
            <person name="Bond P.L."/>
            <person name="Tyson G.W."/>
        </authorList>
    </citation>
    <scope>NUCLEOTIDE SEQUENCE [LARGE SCALE GENOMIC DNA]</scope>
</reference>
<organism evidence="3 4">
    <name type="scientific">Candidatus Accumulibacter cognatus</name>
    <dbReference type="NCBI Taxonomy" id="2954383"/>
    <lineage>
        <taxon>Bacteria</taxon>
        <taxon>Pseudomonadati</taxon>
        <taxon>Pseudomonadota</taxon>
        <taxon>Betaproteobacteria</taxon>
        <taxon>Candidatus Accumulibacter</taxon>
    </lineage>
</organism>
<feature type="compositionally biased region" description="Basic and acidic residues" evidence="1">
    <location>
        <begin position="52"/>
        <end position="81"/>
    </location>
</feature>
<dbReference type="InterPro" id="IPR025668">
    <property type="entry name" value="Tnp_DDE_dom"/>
</dbReference>
<dbReference type="Proteomes" id="UP000021315">
    <property type="component" value="Unassembled WGS sequence"/>
</dbReference>
<dbReference type="RefSeq" id="WP_273704732.1">
    <property type="nucleotide sequence ID" value="NZ_JDST02000078.1"/>
</dbReference>
<keyword evidence="4" id="KW-1185">Reference proteome</keyword>
<name>A0A080M2Z7_9PROT</name>
<proteinExistence type="predicted"/>
<dbReference type="AlphaFoldDB" id="A0A080M2Z7"/>
<evidence type="ECO:0000313" key="3">
    <source>
        <dbReference type="EMBL" id="KFB75642.1"/>
    </source>
</evidence>
<dbReference type="Pfam" id="PF13751">
    <property type="entry name" value="DDE_Tnp_1_6"/>
    <property type="match status" value="1"/>
</dbReference>
<comment type="caution">
    <text evidence="3">The sequence shown here is derived from an EMBL/GenBank/DDBJ whole genome shotgun (WGS) entry which is preliminary data.</text>
</comment>
<feature type="domain" description="Transposase DDE" evidence="2">
    <location>
        <begin position="94"/>
        <end position="222"/>
    </location>
</feature>
<gene>
    <name evidence="3" type="ORF">AW06_003257</name>
</gene>
<sequence length="228" mass="25683">MVEAIALLRRHETLITADAGDYREANLKALASAAIPALIADTAMRGHDERFQDQGRHQAKPDLLDDKGKPPKEARRFRPADFDDDREAGTCIGPAGKALYQKGSNGLHNGHLATRFTGSQRDGVPCGLRARCLRTPEKTRVRQVYFRGKYPAAEESHTDRRKRAIDREEGRRCDDRRFARVEPVFGNLWANSGWTASPCGGRKKVDGHWKLYCRTHNLEKLAHHEYAG</sequence>
<dbReference type="STRING" id="1453999.AW06_003257"/>
<evidence type="ECO:0000259" key="2">
    <source>
        <dbReference type="Pfam" id="PF13751"/>
    </source>
</evidence>
<protein>
    <recommendedName>
        <fullName evidence="2">Transposase DDE domain-containing protein</fullName>
    </recommendedName>
</protein>
<evidence type="ECO:0000256" key="1">
    <source>
        <dbReference type="SAM" id="MobiDB-lite"/>
    </source>
</evidence>
<feature type="region of interest" description="Disordered" evidence="1">
    <location>
        <begin position="52"/>
        <end position="88"/>
    </location>
</feature>
<accession>A0A080M2Z7</accession>
<dbReference type="EMBL" id="JDST02000078">
    <property type="protein sequence ID" value="KFB75642.1"/>
    <property type="molecule type" value="Genomic_DNA"/>
</dbReference>
<evidence type="ECO:0000313" key="4">
    <source>
        <dbReference type="Proteomes" id="UP000021315"/>
    </source>
</evidence>